<dbReference type="RefSeq" id="WP_149668402.1">
    <property type="nucleotide sequence ID" value="NZ_VTUZ01000002.1"/>
</dbReference>
<dbReference type="Proteomes" id="UP000325273">
    <property type="component" value="Unassembled WGS sequence"/>
</dbReference>
<organism evidence="1 2">
    <name type="scientific">Paraburkholderia panacisoli</name>
    <dbReference type="NCBI Taxonomy" id="2603818"/>
    <lineage>
        <taxon>Bacteria</taxon>
        <taxon>Pseudomonadati</taxon>
        <taxon>Pseudomonadota</taxon>
        <taxon>Betaproteobacteria</taxon>
        <taxon>Burkholderiales</taxon>
        <taxon>Burkholderiaceae</taxon>
        <taxon>Paraburkholderia</taxon>
    </lineage>
</organism>
<proteinExistence type="predicted"/>
<comment type="caution">
    <text evidence="1">The sequence shown here is derived from an EMBL/GenBank/DDBJ whole genome shotgun (WGS) entry which is preliminary data.</text>
</comment>
<sequence>MTNADSQTATYLDPYELAELLKLSPRAIILRAKNRPWLLPPRAELRDRELLRWRVDVVNTWVQTTGVALP</sequence>
<protein>
    <recommendedName>
        <fullName evidence="3">DNA-binding protein</fullName>
    </recommendedName>
</protein>
<keyword evidence="2" id="KW-1185">Reference proteome</keyword>
<evidence type="ECO:0008006" key="3">
    <source>
        <dbReference type="Google" id="ProtNLM"/>
    </source>
</evidence>
<dbReference type="AlphaFoldDB" id="A0A5B0HIB2"/>
<accession>A0A5B0HIB2</accession>
<gene>
    <name evidence="1" type="ORF">FVF58_02775</name>
</gene>
<dbReference type="EMBL" id="VTUZ01000002">
    <property type="protein sequence ID" value="KAA1014867.1"/>
    <property type="molecule type" value="Genomic_DNA"/>
</dbReference>
<evidence type="ECO:0000313" key="1">
    <source>
        <dbReference type="EMBL" id="KAA1014867.1"/>
    </source>
</evidence>
<name>A0A5B0HIB2_9BURK</name>
<evidence type="ECO:0000313" key="2">
    <source>
        <dbReference type="Proteomes" id="UP000325273"/>
    </source>
</evidence>
<reference evidence="1 2" key="1">
    <citation type="submission" date="2019-08" db="EMBL/GenBank/DDBJ databases">
        <title>Paraburkholderia sp. DCY113.</title>
        <authorList>
            <person name="Kang J."/>
        </authorList>
    </citation>
    <scope>NUCLEOTIDE SEQUENCE [LARGE SCALE GENOMIC DNA]</scope>
    <source>
        <strain evidence="1 2">DCY113</strain>
    </source>
</reference>